<evidence type="ECO:0000256" key="4">
    <source>
        <dbReference type="ARBA" id="ARBA00022692"/>
    </source>
</evidence>
<dbReference type="InterPro" id="IPR050469">
    <property type="entry name" value="Diguanylate_Cyclase"/>
</dbReference>
<keyword evidence="4 8" id="KW-0812">Transmembrane</keyword>
<dbReference type="OrthoDB" id="5496380at2"/>
<dbReference type="PANTHER" id="PTHR45138:SF9">
    <property type="entry name" value="DIGUANYLATE CYCLASE DGCM-RELATED"/>
    <property type="match status" value="1"/>
</dbReference>
<dbReference type="CDD" id="cd01949">
    <property type="entry name" value="GGDEF"/>
    <property type="match status" value="1"/>
</dbReference>
<evidence type="ECO:0000313" key="10">
    <source>
        <dbReference type="EMBL" id="REG84978.1"/>
    </source>
</evidence>
<proteinExistence type="predicted"/>
<dbReference type="PANTHER" id="PTHR45138">
    <property type="entry name" value="REGULATORY COMPONENTS OF SENSORY TRANSDUCTION SYSTEM"/>
    <property type="match status" value="1"/>
</dbReference>
<name>A0A3E0DU21_9GAMM</name>
<dbReference type="Proteomes" id="UP000256542">
    <property type="component" value="Unassembled WGS sequence"/>
</dbReference>
<evidence type="ECO:0000256" key="5">
    <source>
        <dbReference type="ARBA" id="ARBA00022989"/>
    </source>
</evidence>
<dbReference type="Gene3D" id="3.30.70.270">
    <property type="match status" value="1"/>
</dbReference>
<feature type="transmembrane region" description="Helical" evidence="8">
    <location>
        <begin position="55"/>
        <end position="78"/>
    </location>
</feature>
<dbReference type="Pfam" id="PF17200">
    <property type="entry name" value="sCache_2"/>
    <property type="match status" value="1"/>
</dbReference>
<dbReference type="RefSeq" id="WP_115896856.1">
    <property type="nucleotide sequence ID" value="NZ_QUNG01000003.1"/>
</dbReference>
<dbReference type="SMART" id="SM01049">
    <property type="entry name" value="Cache_2"/>
    <property type="match status" value="1"/>
</dbReference>
<evidence type="ECO:0000256" key="2">
    <source>
        <dbReference type="ARBA" id="ARBA00012528"/>
    </source>
</evidence>
<protein>
    <recommendedName>
        <fullName evidence="2">diguanylate cyclase</fullName>
        <ecNumber evidence="2">2.7.7.65</ecNumber>
    </recommendedName>
</protein>
<feature type="domain" description="GGDEF" evidence="9">
    <location>
        <begin position="293"/>
        <end position="425"/>
    </location>
</feature>
<dbReference type="NCBIfam" id="TIGR00254">
    <property type="entry name" value="GGDEF"/>
    <property type="match status" value="1"/>
</dbReference>
<evidence type="ECO:0000256" key="8">
    <source>
        <dbReference type="SAM" id="Phobius"/>
    </source>
</evidence>
<dbReference type="AlphaFoldDB" id="A0A3E0DU21"/>
<organism evidence="10 11">
    <name type="scientific">Marinomonas pollencensis</name>
    <dbReference type="NCBI Taxonomy" id="491954"/>
    <lineage>
        <taxon>Bacteria</taxon>
        <taxon>Pseudomonadati</taxon>
        <taxon>Pseudomonadota</taxon>
        <taxon>Gammaproteobacteria</taxon>
        <taxon>Oceanospirillales</taxon>
        <taxon>Oceanospirillaceae</taxon>
        <taxon>Marinomonas</taxon>
    </lineage>
</organism>
<evidence type="ECO:0000313" key="11">
    <source>
        <dbReference type="Proteomes" id="UP000256542"/>
    </source>
</evidence>
<dbReference type="InterPro" id="IPR043128">
    <property type="entry name" value="Rev_trsase/Diguanyl_cyclase"/>
</dbReference>
<dbReference type="InterPro" id="IPR000160">
    <property type="entry name" value="GGDEF_dom"/>
</dbReference>
<keyword evidence="11" id="KW-1185">Reference proteome</keyword>
<dbReference type="InterPro" id="IPR033480">
    <property type="entry name" value="sCache_2"/>
</dbReference>
<dbReference type="PROSITE" id="PS50887">
    <property type="entry name" value="GGDEF"/>
    <property type="match status" value="1"/>
</dbReference>
<dbReference type="GO" id="GO:0052621">
    <property type="term" value="F:diguanylate cyclase activity"/>
    <property type="evidence" value="ECO:0007669"/>
    <property type="project" value="UniProtKB-EC"/>
</dbReference>
<dbReference type="GO" id="GO:0005886">
    <property type="term" value="C:plasma membrane"/>
    <property type="evidence" value="ECO:0007669"/>
    <property type="project" value="UniProtKB-SubCell"/>
</dbReference>
<dbReference type="Gene3D" id="3.30.450.20">
    <property type="entry name" value="PAS domain"/>
    <property type="match status" value="1"/>
</dbReference>
<dbReference type="SMART" id="SM00267">
    <property type="entry name" value="GGDEF"/>
    <property type="match status" value="1"/>
</dbReference>
<reference evidence="10 11" key="1">
    <citation type="submission" date="2018-08" db="EMBL/GenBank/DDBJ databases">
        <title>Genomic Encyclopedia of Type Strains, Phase III (KMG-III): the genomes of soil and plant-associated and newly described type strains.</title>
        <authorList>
            <person name="Whitman W."/>
        </authorList>
    </citation>
    <scope>NUCLEOTIDE SEQUENCE [LARGE SCALE GENOMIC DNA]</scope>
    <source>
        <strain evidence="10 11">CECT 7375</strain>
    </source>
</reference>
<accession>A0A3E0DU21</accession>
<dbReference type="CDD" id="cd12912">
    <property type="entry name" value="PDC2_MCP_like"/>
    <property type="match status" value="1"/>
</dbReference>
<comment type="caution">
    <text evidence="10">The sequence shown here is derived from an EMBL/GenBank/DDBJ whole genome shotgun (WGS) entry which is preliminary data.</text>
</comment>
<evidence type="ECO:0000256" key="6">
    <source>
        <dbReference type="ARBA" id="ARBA00023136"/>
    </source>
</evidence>
<keyword evidence="3" id="KW-1003">Cell membrane</keyword>
<evidence type="ECO:0000259" key="9">
    <source>
        <dbReference type="PROSITE" id="PS50887"/>
    </source>
</evidence>
<dbReference type="Pfam" id="PF00990">
    <property type="entry name" value="GGDEF"/>
    <property type="match status" value="1"/>
</dbReference>
<gene>
    <name evidence="10" type="ORF">DFP81_103177</name>
</gene>
<dbReference type="SUPFAM" id="SSF55073">
    <property type="entry name" value="Nucleotide cyclase"/>
    <property type="match status" value="1"/>
</dbReference>
<evidence type="ECO:0000256" key="7">
    <source>
        <dbReference type="ARBA" id="ARBA00034247"/>
    </source>
</evidence>
<keyword evidence="6 8" id="KW-0472">Membrane</keyword>
<dbReference type="EC" id="2.7.7.65" evidence="2"/>
<feature type="transmembrane region" description="Helical" evidence="8">
    <location>
        <begin position="233"/>
        <end position="253"/>
    </location>
</feature>
<dbReference type="InterPro" id="IPR029787">
    <property type="entry name" value="Nucleotide_cyclase"/>
</dbReference>
<keyword evidence="5 8" id="KW-1133">Transmembrane helix</keyword>
<comment type="catalytic activity">
    <reaction evidence="7">
        <text>2 GTP = 3',3'-c-di-GMP + 2 diphosphate</text>
        <dbReference type="Rhea" id="RHEA:24898"/>
        <dbReference type="ChEBI" id="CHEBI:33019"/>
        <dbReference type="ChEBI" id="CHEBI:37565"/>
        <dbReference type="ChEBI" id="CHEBI:58805"/>
        <dbReference type="EC" id="2.7.7.65"/>
    </reaction>
</comment>
<dbReference type="EMBL" id="QUNG01000003">
    <property type="protein sequence ID" value="REG84978.1"/>
    <property type="molecule type" value="Genomic_DNA"/>
</dbReference>
<comment type="subcellular location">
    <subcellularLocation>
        <location evidence="1">Cell membrane</location>
        <topology evidence="1">Multi-pass membrane protein</topology>
    </subcellularLocation>
</comment>
<evidence type="ECO:0000256" key="1">
    <source>
        <dbReference type="ARBA" id="ARBA00004651"/>
    </source>
</evidence>
<sequence length="432" mass="49829">MTLPLFKNCFYGLGLPSEKQFFLLSRTNYEQGVLNLRVFLTGIFLMRYSKFKKHMLTLSLVSLISMLVLLIAIVWHLYSSILKERKVLIHSQVDTAISLMREVYESSLEGALTKEEAQQQFLAYVKKLKYSEHGYFWVLNTEGVMIMHPYNKSKLGKSLINVKDKNGKFYVRSIISIIQQNENGFVSYYWSKPGEDELAKKLSYVALFKPWGWVVGTGLYVSDLNREILNQVYMGLIIIVGLFSLSIFVSLRLSQRYMTDLRNVAIFDRLTRLYRRSYLDEMGPRMLKEKNIKPLSVIFFDIDLFKKVNDQYGHNYGDTVLSAISSIIHKELFPHKDVFRYGGEEMVALLFATEEESRVLAERVKKVVAEHVFHYSGSENFSVTISAGIAVGNEQDSFSDLVRRADRCMYFAKARGRNRVVSESEVRGLPDA</sequence>
<evidence type="ECO:0000256" key="3">
    <source>
        <dbReference type="ARBA" id="ARBA00022475"/>
    </source>
</evidence>